<dbReference type="EMBL" id="KX349302">
    <property type="protein sequence ID" value="AOO14153.1"/>
    <property type="molecule type" value="Genomic_DNA"/>
</dbReference>
<evidence type="ECO:0000313" key="1">
    <source>
        <dbReference type="EMBL" id="AOO13721.1"/>
    </source>
</evidence>
<reference evidence="1 3" key="1">
    <citation type="journal article" date="2016" name="Environ. Microbiol.">
        <title>Genomic diversification of marine cyanophages into stable ecotypes.</title>
        <authorList>
            <person name="Marston M.F."/>
            <person name="Martiny J.B."/>
        </authorList>
    </citation>
    <scope>NUCLEOTIDE SEQUENCE</scope>
    <source>
        <strain evidence="1">Np_11_1211</strain>
        <strain evidence="2">RW_03_0110</strain>
    </source>
</reference>
<protein>
    <recommendedName>
        <fullName evidence="4">Virion structural protein</fullName>
    </recommendedName>
</protein>
<dbReference type="Proteomes" id="UP000223981">
    <property type="component" value="Segment"/>
</dbReference>
<evidence type="ECO:0000313" key="3">
    <source>
        <dbReference type="Proteomes" id="UP000224953"/>
    </source>
</evidence>
<organism evidence="1">
    <name type="scientific">Cyanophage S-RIM14</name>
    <dbReference type="NCBI Taxonomy" id="1278423"/>
    <lineage>
        <taxon>Viruses</taxon>
        <taxon>Duplodnaviria</taxon>
        <taxon>Heunggongvirae</taxon>
        <taxon>Uroviricota</taxon>
        <taxon>Caudoviricetes</taxon>
        <taxon>Pantevenvirales</taxon>
        <taxon>Kyanoviridae</taxon>
        <taxon>Ahtivirus</taxon>
        <taxon>Ahtivirus sagseatwo</taxon>
    </lineage>
</organism>
<proteinExistence type="predicted"/>
<evidence type="ECO:0000313" key="2">
    <source>
        <dbReference type="EMBL" id="AOO14153.1"/>
    </source>
</evidence>
<gene>
    <name evidence="1" type="ORF">Np111211_175</name>
    <name evidence="2" type="ORF">RW030110_175</name>
</gene>
<sequence>MSLYGRVDSTANQTAVGLTRGNGSGSASETIVFCDETEAALNENKTRGITAPGWWAYRTYTDHNGNTRHKAEHLMVLTNPEANADETLSDDTIAADVASAVTITVQPAASTSSSGAGTFTLTTTTTGTPGALAYQWQRQTANATTRWVNIAADTDTGITYADFTTATLAYSALAADGLDGYKYRVKITSAGGTEEVISDGAATLTFGS</sequence>
<accession>A0A1D7SJ44</accession>
<dbReference type="EMBL" id="KX349300">
    <property type="protein sequence ID" value="AOO13721.1"/>
    <property type="molecule type" value="Genomic_DNA"/>
</dbReference>
<name>A0A1D7SJ44_9CAUD</name>
<dbReference type="Proteomes" id="UP000224953">
    <property type="component" value="Genome"/>
</dbReference>
<evidence type="ECO:0008006" key="4">
    <source>
        <dbReference type="Google" id="ProtNLM"/>
    </source>
</evidence>